<dbReference type="Proteomes" id="UP000295658">
    <property type="component" value="Unassembled WGS sequence"/>
</dbReference>
<name>A0A4R1QH15_9BACL</name>
<sequence length="137" mass="15870">MIKFTIQFLLTLVIFLFGVLLGMQQANEGMMKMKGYKDPDFQEVFHISKEETVLFGQSIEEKKEQLQRMETLNIFSEFGKKLAFFVHSVVQQMFSLLDQVGSASPAFLFLTEQNVCGKGVFWQTVAENEWGRIFHKN</sequence>
<comment type="caution">
    <text evidence="1">The sequence shown here is derived from an EMBL/GenBank/DDBJ whole genome shotgun (WGS) entry which is preliminary data.</text>
</comment>
<protein>
    <submittedName>
        <fullName evidence="1">Uncharacterized protein DUF3679</fullName>
    </submittedName>
</protein>
<dbReference type="EMBL" id="SLUL01000008">
    <property type="protein sequence ID" value="TCL48875.1"/>
    <property type="molecule type" value="Genomic_DNA"/>
</dbReference>
<dbReference type="OrthoDB" id="2941402at2"/>
<proteinExistence type="predicted"/>
<accession>A0A4R1QH15</accession>
<evidence type="ECO:0000313" key="1">
    <source>
        <dbReference type="EMBL" id="TCL48875.1"/>
    </source>
</evidence>
<gene>
    <name evidence="1" type="ORF">EDD69_108133</name>
</gene>
<keyword evidence="2" id="KW-1185">Reference proteome</keyword>
<evidence type="ECO:0000313" key="2">
    <source>
        <dbReference type="Proteomes" id="UP000295658"/>
    </source>
</evidence>
<reference evidence="1 2" key="1">
    <citation type="submission" date="2019-03" db="EMBL/GenBank/DDBJ databases">
        <title>Genomic Encyclopedia of Type Strains, Phase IV (KMG-IV): sequencing the most valuable type-strain genomes for metagenomic binning, comparative biology and taxonomic classification.</title>
        <authorList>
            <person name="Goeker M."/>
        </authorList>
    </citation>
    <scope>NUCLEOTIDE SEQUENCE [LARGE SCALE GENOMIC DNA]</scope>
    <source>
        <strain evidence="1 2">DSM 24979</strain>
    </source>
</reference>
<dbReference type="RefSeq" id="WP_132948671.1">
    <property type="nucleotide sequence ID" value="NZ_BSVG01000001.1"/>
</dbReference>
<dbReference type="AlphaFoldDB" id="A0A4R1QH15"/>
<organism evidence="1 2">
    <name type="scientific">Thermolongibacillus altinsuensis</name>
    <dbReference type="NCBI Taxonomy" id="575256"/>
    <lineage>
        <taxon>Bacteria</taxon>
        <taxon>Bacillati</taxon>
        <taxon>Bacillota</taxon>
        <taxon>Bacilli</taxon>
        <taxon>Bacillales</taxon>
        <taxon>Anoxybacillaceae</taxon>
        <taxon>Thermolongibacillus</taxon>
    </lineage>
</organism>
<dbReference type="InterPro" id="IPR020534">
    <property type="entry name" value="Uncharacterised_YqxA"/>
</dbReference>
<dbReference type="Pfam" id="PF12438">
    <property type="entry name" value="DUF3679"/>
    <property type="match status" value="1"/>
</dbReference>